<gene>
    <name evidence="1" type="ORF">SAMN04487942_2917</name>
</gene>
<evidence type="ECO:0000313" key="2">
    <source>
        <dbReference type="Proteomes" id="UP000198657"/>
    </source>
</evidence>
<sequence>MNTIEFPQQKELETTISNFRLFKDICSLLAGGKYICLVLTRPKITIQVIKLILL</sequence>
<reference evidence="2" key="1">
    <citation type="submission" date="2016-10" db="EMBL/GenBank/DDBJ databases">
        <authorList>
            <person name="Varghese N."/>
            <person name="Submissions S."/>
        </authorList>
    </citation>
    <scope>NUCLEOTIDE SEQUENCE [LARGE SCALE GENOMIC DNA]</scope>
    <source>
        <strain evidence="2">CGMCC 1.8704</strain>
    </source>
</reference>
<proteinExistence type="predicted"/>
<dbReference type="EMBL" id="FODN01000007">
    <property type="protein sequence ID" value="SEO49482.1"/>
    <property type="molecule type" value="Genomic_DNA"/>
</dbReference>
<evidence type="ECO:0000313" key="1">
    <source>
        <dbReference type="EMBL" id="SEO49482.1"/>
    </source>
</evidence>
<dbReference type="Proteomes" id="UP000198657">
    <property type="component" value="Unassembled WGS sequence"/>
</dbReference>
<accession>A0A1H8Q5F8</accession>
<keyword evidence="2" id="KW-1185">Reference proteome</keyword>
<organism evidence="1 2">
    <name type="scientific">Flavobacterium sinopsychrotolerans</name>
    <dbReference type="NCBI Taxonomy" id="604089"/>
    <lineage>
        <taxon>Bacteria</taxon>
        <taxon>Pseudomonadati</taxon>
        <taxon>Bacteroidota</taxon>
        <taxon>Flavobacteriia</taxon>
        <taxon>Flavobacteriales</taxon>
        <taxon>Flavobacteriaceae</taxon>
        <taxon>Flavobacterium</taxon>
    </lineage>
</organism>
<dbReference type="AlphaFoldDB" id="A0A1H8Q5F8"/>
<name>A0A1H8Q5F8_9FLAO</name>
<protein>
    <submittedName>
        <fullName evidence="1">Uncharacterized protein</fullName>
    </submittedName>
</protein>